<keyword evidence="5" id="KW-1185">Reference proteome</keyword>
<dbReference type="PANTHER" id="PTHR21660">
    <property type="entry name" value="THIOESTERASE SUPERFAMILY MEMBER-RELATED"/>
    <property type="match status" value="1"/>
</dbReference>
<dbReference type="OrthoDB" id="5741080at2"/>
<dbReference type="KEGG" id="phb:HYN04_09295"/>
<dbReference type="GO" id="GO:0047617">
    <property type="term" value="F:fatty acyl-CoA hydrolase activity"/>
    <property type="evidence" value="ECO:0007669"/>
    <property type="project" value="InterPro"/>
</dbReference>
<evidence type="ECO:0000256" key="1">
    <source>
        <dbReference type="ARBA" id="ARBA00008324"/>
    </source>
</evidence>
<comment type="similarity">
    <text evidence="1">Belongs to the thioesterase PaaI family.</text>
</comment>
<dbReference type="EMBL" id="CP029479">
    <property type="protein sequence ID" value="AWM77935.1"/>
    <property type="molecule type" value="Genomic_DNA"/>
</dbReference>
<gene>
    <name evidence="4" type="ORF">HYN04_09295</name>
</gene>
<dbReference type="InterPro" id="IPR006683">
    <property type="entry name" value="Thioestr_dom"/>
</dbReference>
<evidence type="ECO:0000259" key="3">
    <source>
        <dbReference type="Pfam" id="PF03061"/>
    </source>
</evidence>
<name>A0A2Z3HSY8_9CAUL</name>
<feature type="domain" description="Thioesterase" evidence="3">
    <location>
        <begin position="63"/>
        <end position="137"/>
    </location>
</feature>
<dbReference type="Pfam" id="PF03061">
    <property type="entry name" value="4HBT"/>
    <property type="match status" value="1"/>
</dbReference>
<sequence>MADGDDGAQTWRHETVTEGPWAGWIAYGSDPFEEHAGPFYYRLDAAGAPVCAMRTEAQHMNGGGFMHGGALMTFADYAIFVFAREHLQDGHSVTANFNADFVGAVPLGALLECRGEVVKGGRSLIFLRGLMTVEGQTVFSFSAVIKKTGKRT</sequence>
<dbReference type="PANTHER" id="PTHR21660:SF1">
    <property type="entry name" value="ACYL-COENZYME A THIOESTERASE 13"/>
    <property type="match status" value="1"/>
</dbReference>
<evidence type="ECO:0000313" key="5">
    <source>
        <dbReference type="Proteomes" id="UP000247763"/>
    </source>
</evidence>
<dbReference type="InterPro" id="IPR029069">
    <property type="entry name" value="HotDog_dom_sf"/>
</dbReference>
<dbReference type="RefSeq" id="WP_110450502.1">
    <property type="nucleotide sequence ID" value="NZ_CP029479.1"/>
</dbReference>
<evidence type="ECO:0000313" key="4">
    <source>
        <dbReference type="EMBL" id="AWM77935.1"/>
    </source>
</evidence>
<keyword evidence="2" id="KW-0378">Hydrolase</keyword>
<dbReference type="Gene3D" id="3.10.129.10">
    <property type="entry name" value="Hotdog Thioesterase"/>
    <property type="match status" value="1"/>
</dbReference>
<dbReference type="Proteomes" id="UP000247763">
    <property type="component" value="Chromosome"/>
</dbReference>
<accession>A0A2Z3HSY8</accession>
<protein>
    <submittedName>
        <fullName evidence="4">Thioesterase</fullName>
    </submittedName>
</protein>
<reference evidence="5" key="1">
    <citation type="submission" date="2018-05" db="EMBL/GenBank/DDBJ databases">
        <title>Genome sequencing of Phenylobacterium sp. HYN0004.</title>
        <authorList>
            <person name="Yi H."/>
            <person name="Baek C."/>
        </authorList>
    </citation>
    <scope>NUCLEOTIDE SEQUENCE [LARGE SCALE GENOMIC DNA]</scope>
    <source>
        <strain evidence="5">HYN0004</strain>
    </source>
</reference>
<dbReference type="InterPro" id="IPR039298">
    <property type="entry name" value="ACOT13"/>
</dbReference>
<proteinExistence type="inferred from homology"/>
<dbReference type="CDD" id="cd03443">
    <property type="entry name" value="PaaI_thioesterase"/>
    <property type="match status" value="1"/>
</dbReference>
<dbReference type="SUPFAM" id="SSF54637">
    <property type="entry name" value="Thioesterase/thiol ester dehydrase-isomerase"/>
    <property type="match status" value="1"/>
</dbReference>
<evidence type="ECO:0000256" key="2">
    <source>
        <dbReference type="ARBA" id="ARBA00022801"/>
    </source>
</evidence>
<dbReference type="AlphaFoldDB" id="A0A2Z3HSY8"/>
<organism evidence="4 5">
    <name type="scientific">Phenylobacterium parvum</name>
    <dbReference type="NCBI Taxonomy" id="2201350"/>
    <lineage>
        <taxon>Bacteria</taxon>
        <taxon>Pseudomonadati</taxon>
        <taxon>Pseudomonadota</taxon>
        <taxon>Alphaproteobacteria</taxon>
        <taxon>Caulobacterales</taxon>
        <taxon>Caulobacteraceae</taxon>
        <taxon>Phenylobacterium</taxon>
    </lineage>
</organism>